<proteinExistence type="predicted"/>
<reference evidence="1" key="1">
    <citation type="submission" date="2021-08" db="EMBL/GenBank/DDBJ databases">
        <title>The first chromosome-level gecko genome reveals the dynamic sex chromosomes of Neotropical dwarf geckos (Sphaerodactylidae: Sphaerodactylus).</title>
        <authorList>
            <person name="Pinto B.J."/>
            <person name="Keating S.E."/>
            <person name="Gamble T."/>
        </authorList>
    </citation>
    <scope>NUCLEOTIDE SEQUENCE</scope>
    <source>
        <strain evidence="1">TG3544</strain>
    </source>
</reference>
<dbReference type="EMBL" id="CM037617">
    <property type="protein sequence ID" value="KAH8005701.1"/>
    <property type="molecule type" value="Genomic_DNA"/>
</dbReference>
<sequence>MPPKQLCTQMFPIQLVLNFRLLRCCPSFQARNNGDCRPPQKGLEPAGKMTTAQNSLGKAGAACLKSFCVISTSPCFFFLTGSLQALVLYGQPAWMDQSSFSRCCPKNDIYIIAIKEMHSAEMV</sequence>
<dbReference type="Proteomes" id="UP000827872">
    <property type="component" value="Linkage Group LG04"/>
</dbReference>
<protein>
    <submittedName>
        <fullName evidence="1">Uncharacterized protein</fullName>
    </submittedName>
</protein>
<accession>A0ACB8FKS7</accession>
<comment type="caution">
    <text evidence="1">The sequence shown here is derived from an EMBL/GenBank/DDBJ whole genome shotgun (WGS) entry which is preliminary data.</text>
</comment>
<gene>
    <name evidence="1" type="ORF">K3G42_030826</name>
</gene>
<evidence type="ECO:0000313" key="1">
    <source>
        <dbReference type="EMBL" id="KAH8005701.1"/>
    </source>
</evidence>
<organism evidence="1 2">
    <name type="scientific">Sphaerodactylus townsendi</name>
    <dbReference type="NCBI Taxonomy" id="933632"/>
    <lineage>
        <taxon>Eukaryota</taxon>
        <taxon>Metazoa</taxon>
        <taxon>Chordata</taxon>
        <taxon>Craniata</taxon>
        <taxon>Vertebrata</taxon>
        <taxon>Euteleostomi</taxon>
        <taxon>Lepidosauria</taxon>
        <taxon>Squamata</taxon>
        <taxon>Bifurcata</taxon>
        <taxon>Gekkota</taxon>
        <taxon>Sphaerodactylidae</taxon>
        <taxon>Sphaerodactylus</taxon>
    </lineage>
</organism>
<keyword evidence="2" id="KW-1185">Reference proteome</keyword>
<evidence type="ECO:0000313" key="2">
    <source>
        <dbReference type="Proteomes" id="UP000827872"/>
    </source>
</evidence>
<name>A0ACB8FKS7_9SAUR</name>